<dbReference type="EMBL" id="QGBI01000058">
    <property type="protein sequence ID" value="MBX3893629.1"/>
    <property type="molecule type" value="Genomic_DNA"/>
</dbReference>
<reference evidence="1" key="1">
    <citation type="submission" date="2018-06" db="EMBL/GenBank/DDBJ databases">
        <authorList>
            <person name="O'Rourke A."/>
        </authorList>
    </citation>
    <scope>NUCLEOTIDE SEQUENCE</scope>
    <source>
        <strain evidence="1">132550021-3</strain>
    </source>
</reference>
<dbReference type="Proteomes" id="UP001199322">
    <property type="component" value="Unassembled WGS sequence"/>
</dbReference>
<protein>
    <submittedName>
        <fullName evidence="1">Uncharacterized protein</fullName>
    </submittedName>
</protein>
<dbReference type="RefSeq" id="WP_220484561.1">
    <property type="nucleotide sequence ID" value="NZ_QGBI01000058.1"/>
</dbReference>
<accession>A0AAW4QC03</accession>
<proteinExistence type="predicted"/>
<name>A0AAW4QC03_RALPI</name>
<evidence type="ECO:0000313" key="1">
    <source>
        <dbReference type="EMBL" id="MBX3893629.1"/>
    </source>
</evidence>
<sequence length="69" mass="7492">KAACGRQDLGACSGPKPAPALGSGAFSRPRSQPFLTKIKVVFFFQRVDGQPICPYNKPNDERMTNGHQT</sequence>
<dbReference type="AlphaFoldDB" id="A0AAW4QC03"/>
<evidence type="ECO:0000313" key="2">
    <source>
        <dbReference type="Proteomes" id="UP001199322"/>
    </source>
</evidence>
<gene>
    <name evidence="1" type="ORF">DEE74_27615</name>
</gene>
<comment type="caution">
    <text evidence="1">The sequence shown here is derived from an EMBL/GenBank/DDBJ whole genome shotgun (WGS) entry which is preliminary data.</text>
</comment>
<organism evidence="1 2">
    <name type="scientific">Ralstonia pickettii</name>
    <name type="common">Burkholderia pickettii</name>
    <dbReference type="NCBI Taxonomy" id="329"/>
    <lineage>
        <taxon>Bacteria</taxon>
        <taxon>Pseudomonadati</taxon>
        <taxon>Pseudomonadota</taxon>
        <taxon>Betaproteobacteria</taxon>
        <taxon>Burkholderiales</taxon>
        <taxon>Burkholderiaceae</taxon>
        <taxon>Ralstonia</taxon>
    </lineage>
</organism>
<feature type="non-terminal residue" evidence="1">
    <location>
        <position position="1"/>
    </location>
</feature>